<proteinExistence type="predicted"/>
<dbReference type="Pfam" id="PF00291">
    <property type="entry name" value="PALP"/>
    <property type="match status" value="1"/>
</dbReference>
<dbReference type="AlphaFoldDB" id="H8FRI3"/>
<dbReference type="OrthoDB" id="7545269at2"/>
<dbReference type="EMBL" id="CAHP01000015">
    <property type="protein sequence ID" value="CCG40971.1"/>
    <property type="molecule type" value="Genomic_DNA"/>
</dbReference>
<evidence type="ECO:0000256" key="2">
    <source>
        <dbReference type="ARBA" id="ARBA00022898"/>
    </source>
</evidence>
<reference evidence="5 6" key="1">
    <citation type="journal article" date="2012" name="J. Bacteriol.">
        <title>Draft Genome Sequence of the Purple Photosynthetic Bacterium Phaeospirillum molischianum DSM120, a Particularly Versatile Bacterium.</title>
        <authorList>
            <person name="Duquesne K."/>
            <person name="Prima V."/>
            <person name="Ji B."/>
            <person name="Rouy Z."/>
            <person name="Medigue C."/>
            <person name="Talla E."/>
            <person name="Sturgis J.N."/>
        </authorList>
    </citation>
    <scope>NUCLEOTIDE SEQUENCE [LARGE SCALE GENOMIC DNA]</scope>
    <source>
        <strain evidence="6">DSM120</strain>
    </source>
</reference>
<dbReference type="InterPro" id="IPR001926">
    <property type="entry name" value="TrpB-like_PALP"/>
</dbReference>
<comment type="cofactor">
    <cofactor evidence="1">
        <name>pyridoxal 5'-phosphate</name>
        <dbReference type="ChEBI" id="CHEBI:597326"/>
    </cofactor>
</comment>
<dbReference type="SUPFAM" id="SSF53686">
    <property type="entry name" value="Tryptophan synthase beta subunit-like PLP-dependent enzymes"/>
    <property type="match status" value="1"/>
</dbReference>
<protein>
    <recommendedName>
        <fullName evidence="4">Tryptophan synthase beta chain-like PALP domain-containing protein</fullName>
    </recommendedName>
</protein>
<organism evidence="5 6">
    <name type="scientific">Magnetospirillum molischianum DSM 120</name>
    <dbReference type="NCBI Taxonomy" id="1150626"/>
    <lineage>
        <taxon>Bacteria</taxon>
        <taxon>Pseudomonadati</taxon>
        <taxon>Pseudomonadota</taxon>
        <taxon>Alphaproteobacteria</taxon>
        <taxon>Rhodospirillales</taxon>
        <taxon>Rhodospirillaceae</taxon>
        <taxon>Magnetospirillum</taxon>
    </lineage>
</organism>
<evidence type="ECO:0000313" key="5">
    <source>
        <dbReference type="EMBL" id="CCG40971.1"/>
    </source>
</evidence>
<dbReference type="SUPFAM" id="SSF51161">
    <property type="entry name" value="Trimeric LpxA-like enzymes"/>
    <property type="match status" value="1"/>
</dbReference>
<dbReference type="InterPro" id="IPR011004">
    <property type="entry name" value="Trimer_LpxA-like_sf"/>
</dbReference>
<evidence type="ECO:0000256" key="1">
    <source>
        <dbReference type="ARBA" id="ARBA00001933"/>
    </source>
</evidence>
<accession>H8FRI3</accession>
<keyword evidence="2" id="KW-0663">Pyridoxal phosphate</keyword>
<feature type="domain" description="Tryptophan synthase beta chain-like PALP" evidence="4">
    <location>
        <begin position="91"/>
        <end position="138"/>
    </location>
</feature>
<keyword evidence="6" id="KW-1185">Reference proteome</keyword>
<sequence>MEKLVRKNHDVVRMEMLRLAHACLTDGREYADRLSSAAFMETGIDIHPAARIGARLVIDHGWGSVIGEDCYILGCAILGARGISNNPDGKRPPTVRLDRFRRGLSLESSFYLKLEQMNPGGSHKVRIAVNMILDAERRGLLRRGGKPDHHRGDRLQYRAGAGAGAGGQSVRLPAGAGRPRQLQPAQDPAAGGLWRRGPAGRFAPWAGYPFRAGA</sequence>
<dbReference type="PANTHER" id="PTHR42811">
    <property type="entry name" value="SERINE ACETYLTRANSFERASE"/>
    <property type="match status" value="1"/>
</dbReference>
<feature type="compositionally biased region" description="Basic and acidic residues" evidence="3">
    <location>
        <begin position="142"/>
        <end position="156"/>
    </location>
</feature>
<feature type="region of interest" description="Disordered" evidence="3">
    <location>
        <begin position="142"/>
        <end position="193"/>
    </location>
</feature>
<dbReference type="InterPro" id="IPR036052">
    <property type="entry name" value="TrpB-like_PALP_sf"/>
</dbReference>
<comment type="caution">
    <text evidence="5">The sequence shown here is derived from an EMBL/GenBank/DDBJ whole genome shotgun (WGS) entry which is preliminary data.</text>
</comment>
<dbReference type="Proteomes" id="UP000004169">
    <property type="component" value="Unassembled WGS sequence"/>
</dbReference>
<name>H8FRI3_MAGML</name>
<dbReference type="Gene3D" id="3.40.50.1100">
    <property type="match status" value="2"/>
</dbReference>
<evidence type="ECO:0000313" key="6">
    <source>
        <dbReference type="Proteomes" id="UP000004169"/>
    </source>
</evidence>
<evidence type="ECO:0000259" key="4">
    <source>
        <dbReference type="Pfam" id="PF00291"/>
    </source>
</evidence>
<dbReference type="eggNOG" id="COG1045">
    <property type="taxonomic scope" value="Bacteria"/>
</dbReference>
<dbReference type="STRING" id="1150626.PHAMO_220089"/>
<gene>
    <name evidence="5" type="ORF">PHAMO_220089</name>
</gene>
<evidence type="ECO:0000256" key="3">
    <source>
        <dbReference type="SAM" id="MobiDB-lite"/>
    </source>
</evidence>